<dbReference type="Proteomes" id="UP000320421">
    <property type="component" value="Chromosome"/>
</dbReference>
<reference evidence="7 8" key="1">
    <citation type="submission" date="2019-02" db="EMBL/GenBank/DDBJ databases">
        <title>Deep-cultivation of Planctomycetes and their phenomic and genomic characterization uncovers novel biology.</title>
        <authorList>
            <person name="Wiegand S."/>
            <person name="Jogler M."/>
            <person name="Boedeker C."/>
            <person name="Pinto D."/>
            <person name="Vollmers J."/>
            <person name="Rivas-Marin E."/>
            <person name="Kohn T."/>
            <person name="Peeters S.H."/>
            <person name="Heuer A."/>
            <person name="Rast P."/>
            <person name="Oberbeckmann S."/>
            <person name="Bunk B."/>
            <person name="Jeske O."/>
            <person name="Meyerdierks A."/>
            <person name="Storesund J.E."/>
            <person name="Kallscheuer N."/>
            <person name="Luecker S."/>
            <person name="Lage O.M."/>
            <person name="Pohl T."/>
            <person name="Merkel B.J."/>
            <person name="Hornburger P."/>
            <person name="Mueller R.-W."/>
            <person name="Bruemmer F."/>
            <person name="Labrenz M."/>
            <person name="Spormann A.M."/>
            <person name="Op den Camp H."/>
            <person name="Overmann J."/>
            <person name="Amann R."/>
            <person name="Jetten M.S.M."/>
            <person name="Mascher T."/>
            <person name="Medema M.H."/>
            <person name="Devos D.P."/>
            <person name="Kaster A.-K."/>
            <person name="Ovreas L."/>
            <person name="Rohde M."/>
            <person name="Galperin M.Y."/>
            <person name="Jogler C."/>
        </authorList>
    </citation>
    <scope>NUCLEOTIDE SEQUENCE [LARGE SCALE GENOMIC DNA]</scope>
    <source>
        <strain evidence="7 8">HG66A1</strain>
    </source>
</reference>
<evidence type="ECO:0000313" key="7">
    <source>
        <dbReference type="EMBL" id="QDT20840.1"/>
    </source>
</evidence>
<dbReference type="AlphaFoldDB" id="A0A517PN89"/>
<dbReference type="RefSeq" id="WP_145184211.1">
    <property type="nucleotide sequence ID" value="NZ_CP036266.1"/>
</dbReference>
<evidence type="ECO:0000256" key="3">
    <source>
        <dbReference type="ARBA" id="ARBA00022989"/>
    </source>
</evidence>
<gene>
    <name evidence="7" type="ORF">HG66A1_26300</name>
</gene>
<dbReference type="Pfam" id="PF12127">
    <property type="entry name" value="FloA"/>
    <property type="match status" value="1"/>
</dbReference>
<evidence type="ECO:0000256" key="4">
    <source>
        <dbReference type="ARBA" id="ARBA00023136"/>
    </source>
</evidence>
<evidence type="ECO:0000256" key="1">
    <source>
        <dbReference type="ARBA" id="ARBA00022475"/>
    </source>
</evidence>
<keyword evidence="8" id="KW-1185">Reference proteome</keyword>
<evidence type="ECO:0000256" key="2">
    <source>
        <dbReference type="ARBA" id="ARBA00022692"/>
    </source>
</evidence>
<feature type="region of interest" description="Disordered" evidence="5">
    <location>
        <begin position="312"/>
        <end position="347"/>
    </location>
</feature>
<dbReference type="EMBL" id="CP036266">
    <property type="protein sequence ID" value="QDT20840.1"/>
    <property type="molecule type" value="Genomic_DNA"/>
</dbReference>
<organism evidence="7 8">
    <name type="scientific">Gimesia chilikensis</name>
    <dbReference type="NCBI Taxonomy" id="2605989"/>
    <lineage>
        <taxon>Bacteria</taxon>
        <taxon>Pseudomonadati</taxon>
        <taxon>Planctomycetota</taxon>
        <taxon>Planctomycetia</taxon>
        <taxon>Planctomycetales</taxon>
        <taxon>Planctomycetaceae</taxon>
        <taxon>Gimesia</taxon>
    </lineage>
</organism>
<keyword evidence="4 6" id="KW-0472">Membrane</keyword>
<name>A0A517PN89_9PLAN</name>
<proteinExistence type="predicted"/>
<evidence type="ECO:0000256" key="6">
    <source>
        <dbReference type="SAM" id="Phobius"/>
    </source>
</evidence>
<feature type="transmembrane region" description="Helical" evidence="6">
    <location>
        <begin position="5"/>
        <end position="25"/>
    </location>
</feature>
<keyword evidence="2 6" id="KW-0812">Transmembrane</keyword>
<keyword evidence="3 6" id="KW-1133">Transmembrane helix</keyword>
<sequence length="347" mass="37767">MNNFWFLVIVITIASVLFFAGMRYFSLWLQAYVTGTRIHLLSLIMMSLRKVDPKVIVQVKIMAVQAGLSDISTDALEAQYLAGGDVRRITLALIAAQRAQIELDWDTAAAIDLAGRDILEAVQVSVNPKVIYCPQEKAGVRSTLDGVSKDGIQLKVRALVSVRTNLNQLIGGAAESTVIARVGEGIVSAIGACESYQEALADPTLISRKVINKGLDSQTSFSIISIDIASIEVGRNIGAQLRITQANADVNVARAEAEGRRAMAVALEQEMLAQTQENQAMVVLAEAQIPIAMADTFRAGLLYSKPFQERDKTQDMDLKRNTQQGIRPASAPDLKHYSWNPKLGNRG</sequence>
<dbReference type="OrthoDB" id="9808365at2"/>
<evidence type="ECO:0000256" key="5">
    <source>
        <dbReference type="SAM" id="MobiDB-lite"/>
    </source>
</evidence>
<dbReference type="InterPro" id="IPR022853">
    <property type="entry name" value="FloA"/>
</dbReference>
<keyword evidence="1" id="KW-1003">Cell membrane</keyword>
<protein>
    <submittedName>
        <fullName evidence="7">SigmaW regulon antibacterial</fullName>
    </submittedName>
</protein>
<accession>A0A517PN89</accession>
<evidence type="ECO:0000313" key="8">
    <source>
        <dbReference type="Proteomes" id="UP000320421"/>
    </source>
</evidence>
<dbReference type="NCBIfam" id="NF010186">
    <property type="entry name" value="PRK13665.1"/>
    <property type="match status" value="1"/>
</dbReference>